<evidence type="ECO:0000256" key="4">
    <source>
        <dbReference type="ARBA" id="ARBA00022490"/>
    </source>
</evidence>
<name>A0AAE9J3K0_CAEBR</name>
<dbReference type="Proteomes" id="UP000829354">
    <property type="component" value="Chromosome I"/>
</dbReference>
<keyword evidence="6" id="KW-0539">Nucleus</keyword>
<evidence type="ECO:0000256" key="5">
    <source>
        <dbReference type="ARBA" id="ARBA00023212"/>
    </source>
</evidence>
<evidence type="ECO:0000256" key="6">
    <source>
        <dbReference type="ARBA" id="ARBA00023242"/>
    </source>
</evidence>
<comment type="subcellular location">
    <subcellularLocation>
        <location evidence="2">Cytoplasm</location>
        <location evidence="2">Cytoskeleton</location>
        <location evidence="2">Spindle</location>
    </subcellularLocation>
    <subcellularLocation>
        <location evidence="1">Nucleus</location>
    </subcellularLocation>
</comment>
<reference evidence="9 10" key="1">
    <citation type="submission" date="2022-04" db="EMBL/GenBank/DDBJ databases">
        <title>Chromosome-level reference genomes for two strains of Caenorhabditis briggsae: an improved platform for comparative genomics.</title>
        <authorList>
            <person name="Stevens L."/>
            <person name="Andersen E."/>
        </authorList>
    </citation>
    <scope>NUCLEOTIDE SEQUENCE [LARGE SCALE GENOMIC DNA]</scope>
    <source>
        <strain evidence="9">VX34</strain>
        <tissue evidence="9">Whole-organism</tissue>
    </source>
</reference>
<comment type="similarity">
    <text evidence="3">Belongs to the INCENP family.</text>
</comment>
<dbReference type="PANTHER" id="PTHR13142:SF2">
    <property type="entry name" value="PROTEIN CBG02222"/>
    <property type="match status" value="1"/>
</dbReference>
<protein>
    <recommendedName>
        <fullName evidence="8">Inner centromere protein ARK-binding domain-containing protein</fullName>
    </recommendedName>
</protein>
<dbReference type="AlphaFoldDB" id="A0AAE9J3K0"/>
<evidence type="ECO:0000259" key="8">
    <source>
        <dbReference type="Pfam" id="PF03941"/>
    </source>
</evidence>
<feature type="domain" description="Inner centromere protein ARK-binding" evidence="8">
    <location>
        <begin position="396"/>
        <end position="453"/>
    </location>
</feature>
<keyword evidence="4" id="KW-0963">Cytoplasm</keyword>
<sequence length="469" mass="53246">MKRMMEVKNSELVFFQVYFSYDTLKIFSEFYEKADEIADNVTAKYKPLFDVKEVLQKYLNDIPRDLEPNLETKKAIKKVTMDLLETQVESLEDMEIAEASNRTEDLRGIKSETLTSSEDMEMEGSSNKIEDRRGIRSQTLAQSRRNINDNQLTTDGIKIDSERIQEVGNISSVIEIVEKNGIEESKPGAFTSTGQIHKERITVMKSSKLTSPMSKASSTVSSHQYSNRDNLHTPKTTNIRLRIPKVDPTKLHTAKKENRGSDSQGSKMAHANELRSKLLLLKKEKLREDNERKASEVLGEEKVVGRAENETKSSSRRGASLNRTETLAGGQGPNKKNRVHLFPKEDKASVFDTSDVVVLTHSVKKQKTGFTTNLNKMTSHRGVCRGNTTSDYGLDDLNSDNDTDDENKPRKEIPTWAEFSFVKRSVREHIENPPFDLDEFFGKIEKPNLQEIFGKNNQSKARGSSARWN</sequence>
<proteinExistence type="inferred from homology"/>
<dbReference type="Gene3D" id="6.10.250.2990">
    <property type="match status" value="1"/>
</dbReference>
<feature type="compositionally biased region" description="Basic and acidic residues" evidence="7">
    <location>
        <begin position="249"/>
        <end position="260"/>
    </location>
</feature>
<accession>A0AAE9J3K0</accession>
<organism evidence="9 10">
    <name type="scientific">Caenorhabditis briggsae</name>
    <dbReference type="NCBI Taxonomy" id="6238"/>
    <lineage>
        <taxon>Eukaryota</taxon>
        <taxon>Metazoa</taxon>
        <taxon>Ecdysozoa</taxon>
        <taxon>Nematoda</taxon>
        <taxon>Chromadorea</taxon>
        <taxon>Rhabditida</taxon>
        <taxon>Rhabditina</taxon>
        <taxon>Rhabditomorpha</taxon>
        <taxon>Rhabditoidea</taxon>
        <taxon>Rhabditidae</taxon>
        <taxon>Peloderinae</taxon>
        <taxon>Caenorhabditis</taxon>
    </lineage>
</organism>
<feature type="region of interest" description="Disordered" evidence="7">
    <location>
        <begin position="249"/>
        <end position="271"/>
    </location>
</feature>
<evidence type="ECO:0000256" key="2">
    <source>
        <dbReference type="ARBA" id="ARBA00004186"/>
    </source>
</evidence>
<evidence type="ECO:0000256" key="1">
    <source>
        <dbReference type="ARBA" id="ARBA00004123"/>
    </source>
</evidence>
<gene>
    <name evidence="9" type="ORF">L5515_001529</name>
</gene>
<feature type="compositionally biased region" description="Acidic residues" evidence="7">
    <location>
        <begin position="393"/>
        <end position="405"/>
    </location>
</feature>
<feature type="compositionally biased region" description="Basic and acidic residues" evidence="7">
    <location>
        <begin position="304"/>
        <end position="313"/>
    </location>
</feature>
<keyword evidence="5" id="KW-0206">Cytoskeleton</keyword>
<evidence type="ECO:0000256" key="3">
    <source>
        <dbReference type="ARBA" id="ARBA00010042"/>
    </source>
</evidence>
<feature type="region of interest" description="Disordered" evidence="7">
    <location>
        <begin position="379"/>
        <end position="410"/>
    </location>
</feature>
<dbReference type="InterPro" id="IPR005635">
    <property type="entry name" value="Inner_centromere_prot_ARK-bd"/>
</dbReference>
<feature type="region of interest" description="Disordered" evidence="7">
    <location>
        <begin position="304"/>
        <end position="338"/>
    </location>
</feature>
<evidence type="ECO:0000313" key="10">
    <source>
        <dbReference type="Proteomes" id="UP000829354"/>
    </source>
</evidence>
<keyword evidence="10" id="KW-1185">Reference proteome</keyword>
<dbReference type="PANTHER" id="PTHR13142">
    <property type="entry name" value="INNER CENTROMERE PROTEIN"/>
    <property type="match status" value="1"/>
</dbReference>
<dbReference type="EMBL" id="CP092620">
    <property type="protein sequence ID" value="UMM13064.1"/>
    <property type="molecule type" value="Genomic_DNA"/>
</dbReference>
<evidence type="ECO:0000313" key="9">
    <source>
        <dbReference type="EMBL" id="UMM13064.1"/>
    </source>
</evidence>
<dbReference type="Pfam" id="PF03941">
    <property type="entry name" value="INCENP_ARK-bind"/>
    <property type="match status" value="1"/>
</dbReference>
<feature type="region of interest" description="Disordered" evidence="7">
    <location>
        <begin position="207"/>
        <end position="236"/>
    </location>
</feature>
<dbReference type="GO" id="GO:0005634">
    <property type="term" value="C:nucleus"/>
    <property type="evidence" value="ECO:0007669"/>
    <property type="project" value="UniProtKB-SubCell"/>
</dbReference>
<evidence type="ECO:0000256" key="7">
    <source>
        <dbReference type="SAM" id="MobiDB-lite"/>
    </source>
</evidence>
<dbReference type="GO" id="GO:0005819">
    <property type="term" value="C:spindle"/>
    <property type="evidence" value="ECO:0007669"/>
    <property type="project" value="UniProtKB-SubCell"/>
</dbReference>